<dbReference type="EMBL" id="JAWDGP010006982">
    <property type="protein sequence ID" value="KAK3731944.1"/>
    <property type="molecule type" value="Genomic_DNA"/>
</dbReference>
<evidence type="ECO:0000313" key="3">
    <source>
        <dbReference type="Proteomes" id="UP001283361"/>
    </source>
</evidence>
<dbReference type="AlphaFoldDB" id="A0AAE0Y4P8"/>
<evidence type="ECO:0000313" key="2">
    <source>
        <dbReference type="EMBL" id="KAK3731944.1"/>
    </source>
</evidence>
<keyword evidence="3" id="KW-1185">Reference proteome</keyword>
<feature type="compositionally biased region" description="Polar residues" evidence="1">
    <location>
        <begin position="60"/>
        <end position="69"/>
    </location>
</feature>
<proteinExistence type="predicted"/>
<feature type="region of interest" description="Disordered" evidence="1">
    <location>
        <begin position="33"/>
        <end position="69"/>
    </location>
</feature>
<dbReference type="Proteomes" id="UP001283361">
    <property type="component" value="Unassembled WGS sequence"/>
</dbReference>
<protein>
    <submittedName>
        <fullName evidence="2">Uncharacterized protein</fullName>
    </submittedName>
</protein>
<name>A0AAE0Y4P8_9GAST</name>
<accession>A0AAE0Y4P8</accession>
<comment type="caution">
    <text evidence="2">The sequence shown here is derived from an EMBL/GenBank/DDBJ whole genome shotgun (WGS) entry which is preliminary data.</text>
</comment>
<organism evidence="2 3">
    <name type="scientific">Elysia crispata</name>
    <name type="common">lettuce slug</name>
    <dbReference type="NCBI Taxonomy" id="231223"/>
    <lineage>
        <taxon>Eukaryota</taxon>
        <taxon>Metazoa</taxon>
        <taxon>Spiralia</taxon>
        <taxon>Lophotrochozoa</taxon>
        <taxon>Mollusca</taxon>
        <taxon>Gastropoda</taxon>
        <taxon>Heterobranchia</taxon>
        <taxon>Euthyneura</taxon>
        <taxon>Panpulmonata</taxon>
        <taxon>Sacoglossa</taxon>
        <taxon>Placobranchoidea</taxon>
        <taxon>Plakobranchidae</taxon>
        <taxon>Elysia</taxon>
    </lineage>
</organism>
<gene>
    <name evidence="2" type="ORF">RRG08_045003</name>
</gene>
<sequence length="69" mass="7324">MASSNQVVASKYCWGLTFRSFVLGSAESWCHRVSPSDSKPTGRPSYSPGSALTPVMSKAGASSSQPHLY</sequence>
<evidence type="ECO:0000256" key="1">
    <source>
        <dbReference type="SAM" id="MobiDB-lite"/>
    </source>
</evidence>
<reference evidence="2" key="1">
    <citation type="journal article" date="2023" name="G3 (Bethesda)">
        <title>A reference genome for the long-term kleptoplast-retaining sea slug Elysia crispata morphotype clarki.</title>
        <authorList>
            <person name="Eastman K.E."/>
            <person name="Pendleton A.L."/>
            <person name="Shaikh M.A."/>
            <person name="Suttiyut T."/>
            <person name="Ogas R."/>
            <person name="Tomko P."/>
            <person name="Gavelis G."/>
            <person name="Widhalm J.R."/>
            <person name="Wisecaver J.H."/>
        </authorList>
    </citation>
    <scope>NUCLEOTIDE SEQUENCE</scope>
    <source>
        <strain evidence="2">ECLA1</strain>
    </source>
</reference>